<evidence type="ECO:0000313" key="3">
    <source>
        <dbReference type="Proteomes" id="UP000029482"/>
    </source>
</evidence>
<dbReference type="AlphaFoldDB" id="A0A089XIR2"/>
<protein>
    <submittedName>
        <fullName evidence="2">Uncharacterized protein</fullName>
    </submittedName>
</protein>
<dbReference type="HOGENOM" id="CLU_191575_1_0_11"/>
<keyword evidence="3" id="KW-1185">Reference proteome</keyword>
<gene>
    <name evidence="2" type="ORF">SGLAU_29565</name>
</gene>
<name>A0A089XIR2_STRGA</name>
<evidence type="ECO:0000256" key="1">
    <source>
        <dbReference type="SAM" id="MobiDB-lite"/>
    </source>
</evidence>
<organism evidence="2 3">
    <name type="scientific">Streptomyces glaucescens</name>
    <dbReference type="NCBI Taxonomy" id="1907"/>
    <lineage>
        <taxon>Bacteria</taxon>
        <taxon>Bacillati</taxon>
        <taxon>Actinomycetota</taxon>
        <taxon>Actinomycetes</taxon>
        <taxon>Kitasatosporales</taxon>
        <taxon>Streptomycetaceae</taxon>
        <taxon>Streptomyces</taxon>
    </lineage>
</organism>
<sequence length="81" mass="8981">MPVMNTERESRTSRPTGHVCRSCKQPVDAVVERHKSMGVYVPVWTAGPCHNGECPDCVPEEVHVSSVRRAVWRNLPGRNGG</sequence>
<feature type="compositionally biased region" description="Basic and acidic residues" evidence="1">
    <location>
        <begin position="1"/>
        <end position="12"/>
    </location>
</feature>
<reference evidence="3" key="1">
    <citation type="journal article" date="2015" name="J. Biotechnol.">
        <title>Complete genome sequence of the actinobacterium Streptomyces glaucescens GLA.O (DSM 40922) consisting of a linear chromosome and one linear plasmid.</title>
        <authorList>
            <person name="Ortseifen V."/>
            <person name="Winkler A."/>
            <person name="Albersmeier A."/>
            <person name="Wendler S."/>
            <person name="Puhler A."/>
            <person name="Kalinowski J."/>
            <person name="Ruckert C."/>
        </authorList>
    </citation>
    <scope>NUCLEOTIDE SEQUENCE [LARGE SCALE GENOMIC DNA]</scope>
    <source>
        <strain evidence="3">DSM 40922 / GLA O</strain>
    </source>
</reference>
<dbReference type="Proteomes" id="UP000029482">
    <property type="component" value="Chromosome"/>
</dbReference>
<feature type="region of interest" description="Disordered" evidence="1">
    <location>
        <begin position="1"/>
        <end position="20"/>
    </location>
</feature>
<evidence type="ECO:0000313" key="2">
    <source>
        <dbReference type="EMBL" id="AIS01847.1"/>
    </source>
</evidence>
<dbReference type="EMBL" id="CP009438">
    <property type="protein sequence ID" value="AIS01847.1"/>
    <property type="molecule type" value="Genomic_DNA"/>
</dbReference>
<dbReference type="KEGG" id="sgu:SGLAU_29565"/>
<proteinExistence type="predicted"/>
<dbReference type="STRING" id="1907.SGLAU_29565"/>
<accession>A0A089XIR2</accession>